<dbReference type="FunFam" id="3.40.50.2000:FF:000072">
    <property type="entry name" value="Glycosyl transferase"/>
    <property type="match status" value="1"/>
</dbReference>
<name>A0A178LWN3_MYCIR</name>
<dbReference type="GO" id="GO:0017000">
    <property type="term" value="P:antibiotic biosynthetic process"/>
    <property type="evidence" value="ECO:0007669"/>
    <property type="project" value="UniProtKB-ARBA"/>
</dbReference>
<accession>A0A178LWN3</accession>
<dbReference type="GO" id="GO:0016020">
    <property type="term" value="C:membrane"/>
    <property type="evidence" value="ECO:0007669"/>
    <property type="project" value="GOC"/>
</dbReference>
<dbReference type="EMBL" id="LWCS01000021">
    <property type="protein sequence ID" value="OAN38748.1"/>
    <property type="molecule type" value="Genomic_DNA"/>
</dbReference>
<dbReference type="STRING" id="912594.AWC12_20955"/>
<evidence type="ECO:0000313" key="3">
    <source>
        <dbReference type="Proteomes" id="UP000078396"/>
    </source>
</evidence>
<dbReference type="PANTHER" id="PTHR48050:SF13">
    <property type="entry name" value="STEROL 3-BETA-GLUCOSYLTRANSFERASE UGT80A2"/>
    <property type="match status" value="1"/>
</dbReference>
<evidence type="ECO:0000259" key="1">
    <source>
        <dbReference type="Pfam" id="PF06722"/>
    </source>
</evidence>
<feature type="domain" description="Erythromycin biosynthesis protein CIII-like C-terminal" evidence="1">
    <location>
        <begin position="280"/>
        <end position="419"/>
    </location>
</feature>
<dbReference type="GO" id="GO:0009247">
    <property type="term" value="P:glycolipid biosynthetic process"/>
    <property type="evidence" value="ECO:0007669"/>
    <property type="project" value="UniProtKB-ARBA"/>
</dbReference>
<reference evidence="2 3" key="1">
    <citation type="submission" date="2016-04" db="EMBL/GenBank/DDBJ databases">
        <title>Draft Genome Sequences of Staphylococcus capitis Strain H36, S. capitis Strain H65, S. cohnii Strain H62, S. hominis Strain H69, Mycobacterium iranicum Strain H39, Plantibacter sp. Strain H53, Pseudomonas oryzihabitans Strain H72, and Microbacterium sp. Strain H83, isolated from residential settings.</title>
        <authorList>
            <person name="Lymperopoulou D."/>
            <person name="Adams R.I."/>
            <person name="Lindow S."/>
            <person name="Coil D.A."/>
            <person name="Jospin G."/>
            <person name="Eisen J.A."/>
        </authorList>
    </citation>
    <scope>NUCLEOTIDE SEQUENCE [LARGE SCALE GENOMIC DNA]</scope>
    <source>
        <strain evidence="2 3">H39</strain>
    </source>
</reference>
<dbReference type="SUPFAM" id="SSF53756">
    <property type="entry name" value="UDP-Glycosyltransferase/glycogen phosphorylase"/>
    <property type="match status" value="1"/>
</dbReference>
<sequence>MATILIAALSPIGHAEPLLAVAEDLVNRGDHVTVMTGPTHGDAIREVGAKHHVLQPAADFDDAPFDSGQRAARSGIDGMSQAIIRLFLRPMPHQMKELCDELAARQYDAMIVDYGFFGVLPLILGNWCGVPPLLSFTPTPLLLSSRDTAPTGMGLPPARWVAGRWAYRGLTLFSQKVLLRRAQHAANRMLTSLGAAPLPVPLLDVGVLADRLIVPTVPSFEYPRGDLPQAVRFVGAVRPRPCHTFEPPPWWHRLDAGRPVVHVTQGTVDNRDMSRLIEPTIAALADSDAVVVVSTGGRDPRTLRIPIPDNTHVATHIPHDRLLPKVDVMVTNGGYGAVQRALASGVPLVVAGSTEDKPEVAARVAWSGAGVNLQTGTPSAAEVGSAVSRILTDDRFLRNARRLEAAFARQDGVAEIAALVDEVICERSSQSGSPLRRTSTLPARRLES</sequence>
<keyword evidence="2" id="KW-0808">Transferase</keyword>
<dbReference type="OrthoDB" id="6620093at2"/>
<dbReference type="GO" id="GO:0008194">
    <property type="term" value="F:UDP-glycosyltransferase activity"/>
    <property type="evidence" value="ECO:0007669"/>
    <property type="project" value="InterPro"/>
</dbReference>
<dbReference type="RefSeq" id="WP_064281904.1">
    <property type="nucleotide sequence ID" value="NZ_LWCS01000021.1"/>
</dbReference>
<protein>
    <submittedName>
        <fullName evidence="2">Glycosyl transferase</fullName>
    </submittedName>
</protein>
<dbReference type="AlphaFoldDB" id="A0A178LWN3"/>
<organism evidence="2 3">
    <name type="scientific">Mycolicibacterium iranicum</name>
    <name type="common">Mycobacterium iranicum</name>
    <dbReference type="NCBI Taxonomy" id="912594"/>
    <lineage>
        <taxon>Bacteria</taxon>
        <taxon>Bacillati</taxon>
        <taxon>Actinomycetota</taxon>
        <taxon>Actinomycetes</taxon>
        <taxon>Mycobacteriales</taxon>
        <taxon>Mycobacteriaceae</taxon>
        <taxon>Mycolicibacterium</taxon>
    </lineage>
</organism>
<evidence type="ECO:0000313" key="2">
    <source>
        <dbReference type="EMBL" id="OAN38748.1"/>
    </source>
</evidence>
<dbReference type="InterPro" id="IPR050426">
    <property type="entry name" value="Glycosyltransferase_28"/>
</dbReference>
<dbReference type="PANTHER" id="PTHR48050">
    <property type="entry name" value="STEROL 3-BETA-GLUCOSYLTRANSFERASE"/>
    <property type="match status" value="1"/>
</dbReference>
<dbReference type="CDD" id="cd03784">
    <property type="entry name" value="GT1_Gtf-like"/>
    <property type="match status" value="1"/>
</dbReference>
<dbReference type="InterPro" id="IPR002213">
    <property type="entry name" value="UDP_glucos_trans"/>
</dbReference>
<gene>
    <name evidence="2" type="ORF">A4X20_05500</name>
</gene>
<proteinExistence type="predicted"/>
<dbReference type="Proteomes" id="UP000078396">
    <property type="component" value="Unassembled WGS sequence"/>
</dbReference>
<dbReference type="Gene3D" id="3.40.50.2000">
    <property type="entry name" value="Glycogen Phosphorylase B"/>
    <property type="match status" value="2"/>
</dbReference>
<dbReference type="GO" id="GO:0016758">
    <property type="term" value="F:hexosyltransferase activity"/>
    <property type="evidence" value="ECO:0007669"/>
    <property type="project" value="UniProtKB-ARBA"/>
</dbReference>
<dbReference type="Pfam" id="PF06722">
    <property type="entry name" value="EryCIII-like_C"/>
    <property type="match status" value="1"/>
</dbReference>
<comment type="caution">
    <text evidence="2">The sequence shown here is derived from an EMBL/GenBank/DDBJ whole genome shotgun (WGS) entry which is preliminary data.</text>
</comment>
<dbReference type="InterPro" id="IPR010610">
    <property type="entry name" value="EryCIII-like_C"/>
</dbReference>